<keyword evidence="2" id="KW-1185">Reference proteome</keyword>
<dbReference type="EMBL" id="JACSIT010000154">
    <property type="protein sequence ID" value="MBC6996774.1"/>
    <property type="molecule type" value="Genomic_DNA"/>
</dbReference>
<comment type="caution">
    <text evidence="1">The sequence shown here is derived from an EMBL/GenBank/DDBJ whole genome shotgun (WGS) entry which is preliminary data.</text>
</comment>
<protein>
    <submittedName>
        <fullName evidence="1">Uncharacterized protein</fullName>
    </submittedName>
</protein>
<gene>
    <name evidence="1" type="ORF">H9S92_21555</name>
</gene>
<sequence>MHEAIHGYIDYFRATLSQSEFQIKFPLFAPGGILDAEHETMANNYINNLRAVIEGQNDSIADFMVDLMAWSGLQETAAYGAWRNSMPYGLSSEDIQASMNTFLHAASDNCGNGLPDGDSLGDFNFEPCN</sequence>
<dbReference type="RefSeq" id="WP_187468780.1">
    <property type="nucleotide sequence ID" value="NZ_JACSIT010000154.1"/>
</dbReference>
<evidence type="ECO:0000313" key="1">
    <source>
        <dbReference type="EMBL" id="MBC6996774.1"/>
    </source>
</evidence>
<dbReference type="AlphaFoldDB" id="A0A923TAS3"/>
<evidence type="ECO:0000313" key="2">
    <source>
        <dbReference type="Proteomes" id="UP000650081"/>
    </source>
</evidence>
<accession>A0A923TAS3</accession>
<reference evidence="1" key="1">
    <citation type="submission" date="2020-08" db="EMBL/GenBank/DDBJ databases">
        <title>Lewinella bacteria from marine environments.</title>
        <authorList>
            <person name="Zhong Y."/>
        </authorList>
    </citation>
    <scope>NUCLEOTIDE SEQUENCE</scope>
    <source>
        <strain evidence="1">KCTC 42187</strain>
    </source>
</reference>
<name>A0A923TAS3_9BACT</name>
<proteinExistence type="predicted"/>
<dbReference type="Proteomes" id="UP000650081">
    <property type="component" value="Unassembled WGS sequence"/>
</dbReference>
<organism evidence="1 2">
    <name type="scientific">Neolewinella lacunae</name>
    <dbReference type="NCBI Taxonomy" id="1517758"/>
    <lineage>
        <taxon>Bacteria</taxon>
        <taxon>Pseudomonadati</taxon>
        <taxon>Bacteroidota</taxon>
        <taxon>Saprospiria</taxon>
        <taxon>Saprospirales</taxon>
        <taxon>Lewinellaceae</taxon>
        <taxon>Neolewinella</taxon>
    </lineage>
</organism>